<dbReference type="InterPro" id="IPR027417">
    <property type="entry name" value="P-loop_NTPase"/>
</dbReference>
<sequence>MTTQNLPVGTSDFKKIREDNRYYIDKTKFIKNIINDSPEIFLFPRPRRFGKTLNLSTLRYFFEKNDENTAPLFDKLAIRDTKEFNIHQGKYPVIYLTFKDLKALSWKSLFIHITSLLQKEFDRHTYLLESDALSQPDTAYFQSILNREAGIEDCADALFRLSQYLFHFYKERVVILIDEYDTPIHAGYTKGYYEEIISFMRGFLSAGLKDNTYLYKGVLTGILRVAKESVFSGLNNLGVFTLLDQEYNTYFGFTDKEVRTLLNDYEIAEFYDKVSYWYNGYNFGGEIIYNPWSVLNFTAGKSREPRPFWVNTASTDIIDKLATRGGREVLEEIGILLENGVIEKPVYDSIVMKDLDIRDDLLWSFLLFSGYLKYTGDKIQRKNYELKIPNEEVKIIYEEMVVRWFAEKVESNKVEDMLKALETGDITLFEIMLKKVVLQVMSYHDLSGEPEKVYHALVLGMLVWLSGKYEIRSNRESGYGRYDIMLKPIDIKKHGIIIEFKQVNEKENPEKILESALKQIEEKAYAVELKASGIKDILKIAVVFRGKELWVKNI</sequence>
<dbReference type="RefSeq" id="WP_207688937.1">
    <property type="nucleotide sequence ID" value="NZ_CP061799.1"/>
</dbReference>
<gene>
    <name evidence="2" type="ORF">dnl_54950</name>
</gene>
<organism evidence="2 3">
    <name type="scientific">Desulfonema limicola</name>
    <dbReference type="NCBI Taxonomy" id="45656"/>
    <lineage>
        <taxon>Bacteria</taxon>
        <taxon>Pseudomonadati</taxon>
        <taxon>Thermodesulfobacteriota</taxon>
        <taxon>Desulfobacteria</taxon>
        <taxon>Desulfobacterales</taxon>
        <taxon>Desulfococcaceae</taxon>
        <taxon>Desulfonema</taxon>
    </lineage>
</organism>
<evidence type="ECO:0000259" key="1">
    <source>
        <dbReference type="Pfam" id="PF09820"/>
    </source>
</evidence>
<evidence type="ECO:0000313" key="3">
    <source>
        <dbReference type="Proteomes" id="UP000663720"/>
    </source>
</evidence>
<proteinExistence type="predicted"/>
<dbReference type="PANTHER" id="PTHR34825">
    <property type="entry name" value="CONSERVED PROTEIN, WITH A WEAK D-GALACTARATE DEHYDRATASE/ALTRONATE HYDROLASE DOMAIN"/>
    <property type="match status" value="1"/>
</dbReference>
<dbReference type="Pfam" id="PF09820">
    <property type="entry name" value="AAA-ATPase_like"/>
    <property type="match status" value="1"/>
</dbReference>
<dbReference type="PANTHER" id="PTHR34825:SF1">
    <property type="entry name" value="AAA-ATPASE-LIKE DOMAIN-CONTAINING PROTEIN"/>
    <property type="match status" value="1"/>
</dbReference>
<dbReference type="AlphaFoldDB" id="A0A975BCZ7"/>
<dbReference type="Proteomes" id="UP000663720">
    <property type="component" value="Chromosome"/>
</dbReference>
<dbReference type="SUPFAM" id="SSF52540">
    <property type="entry name" value="P-loop containing nucleoside triphosphate hydrolases"/>
    <property type="match status" value="1"/>
</dbReference>
<reference evidence="2" key="1">
    <citation type="journal article" date="2021" name="Microb. Physiol.">
        <title>Proteogenomic Insights into the Physiology of Marine, Sulfate-Reducing, Filamentous Desulfonema limicola and Desulfonema magnum.</title>
        <authorList>
            <person name="Schnaars V."/>
            <person name="Wohlbrand L."/>
            <person name="Scheve S."/>
            <person name="Hinrichs C."/>
            <person name="Reinhardt R."/>
            <person name="Rabus R."/>
        </authorList>
    </citation>
    <scope>NUCLEOTIDE SEQUENCE</scope>
    <source>
        <strain evidence="2">5ac10</strain>
    </source>
</reference>
<dbReference type="InterPro" id="IPR012547">
    <property type="entry name" value="PDDEXK_9"/>
</dbReference>
<feature type="domain" description="AAA-ATPase-like" evidence="1">
    <location>
        <begin position="7"/>
        <end position="231"/>
    </location>
</feature>
<dbReference type="KEGG" id="dli:dnl_54950"/>
<dbReference type="InterPro" id="IPR018631">
    <property type="entry name" value="AAA-ATPase-like_dom"/>
</dbReference>
<name>A0A975BCZ7_9BACT</name>
<dbReference type="Pfam" id="PF08011">
    <property type="entry name" value="PDDEXK_9"/>
    <property type="match status" value="1"/>
</dbReference>
<accession>A0A975BCZ7</accession>
<protein>
    <submittedName>
        <fullName evidence="2">AAA ATPase-like domain-containing protein</fullName>
    </submittedName>
</protein>
<dbReference type="EMBL" id="CP061799">
    <property type="protein sequence ID" value="QTA83101.1"/>
    <property type="molecule type" value="Genomic_DNA"/>
</dbReference>
<evidence type="ECO:0000313" key="2">
    <source>
        <dbReference type="EMBL" id="QTA83101.1"/>
    </source>
</evidence>
<keyword evidence="3" id="KW-1185">Reference proteome</keyword>